<evidence type="ECO:0000256" key="5">
    <source>
        <dbReference type="ARBA" id="ARBA00023273"/>
    </source>
</evidence>
<protein>
    <submittedName>
        <fullName evidence="8">Hydrocephalus-inducing protein homolog</fullName>
    </submittedName>
</protein>
<dbReference type="Proteomes" id="UP000515204">
    <property type="component" value="Unplaced"/>
</dbReference>
<feature type="domain" description="HYDIN/VesB/CFA65-like Ig-like" evidence="6">
    <location>
        <begin position="221"/>
        <end position="321"/>
    </location>
</feature>
<keyword evidence="7" id="KW-1185">Reference proteome</keyword>
<dbReference type="PANTHER" id="PTHR23053:SF0">
    <property type="entry name" value="HYDROCEPHALUS-INDUCING PROTEIN HOMOLOG"/>
    <property type="match status" value="1"/>
</dbReference>
<evidence type="ECO:0000259" key="6">
    <source>
        <dbReference type="Pfam" id="PF22544"/>
    </source>
</evidence>
<evidence type="ECO:0000256" key="1">
    <source>
        <dbReference type="ARBA" id="ARBA00004138"/>
    </source>
</evidence>
<keyword evidence="3" id="KW-0963">Cytoplasm</keyword>
<accession>A0A6P3XHU8</accession>
<dbReference type="GO" id="GO:1904158">
    <property type="term" value="P:axonemal central apparatus assembly"/>
    <property type="evidence" value="ECO:0007669"/>
    <property type="project" value="TreeGrafter"/>
</dbReference>
<dbReference type="PANTHER" id="PTHR23053">
    <property type="entry name" value="DLEC1 DELETED IN LUNG AND ESOPHAGEAL CANCER 1"/>
    <property type="match status" value="1"/>
</dbReference>
<dbReference type="GeneID" id="106745993"/>
<evidence type="ECO:0000256" key="4">
    <source>
        <dbReference type="ARBA" id="ARBA00023069"/>
    </source>
</evidence>
<feature type="domain" description="HYDIN/VesB/CFA65-like Ig-like" evidence="6">
    <location>
        <begin position="325"/>
        <end position="440"/>
    </location>
</feature>
<keyword evidence="4" id="KW-0969">Cilium</keyword>
<organism evidence="7 8">
    <name type="scientific">Dinoponera quadriceps</name>
    <name type="common">South American ant</name>
    <dbReference type="NCBI Taxonomy" id="609295"/>
    <lineage>
        <taxon>Eukaryota</taxon>
        <taxon>Metazoa</taxon>
        <taxon>Ecdysozoa</taxon>
        <taxon>Arthropoda</taxon>
        <taxon>Hexapoda</taxon>
        <taxon>Insecta</taxon>
        <taxon>Pterygota</taxon>
        <taxon>Neoptera</taxon>
        <taxon>Endopterygota</taxon>
        <taxon>Hymenoptera</taxon>
        <taxon>Apocrita</taxon>
        <taxon>Aculeata</taxon>
        <taxon>Formicoidea</taxon>
        <taxon>Formicidae</taxon>
        <taxon>Ponerinae</taxon>
        <taxon>Ponerini</taxon>
        <taxon>Dinoponera</taxon>
    </lineage>
</organism>
<dbReference type="GO" id="GO:0005930">
    <property type="term" value="C:axoneme"/>
    <property type="evidence" value="ECO:0007669"/>
    <property type="project" value="TreeGrafter"/>
</dbReference>
<dbReference type="InterPro" id="IPR033305">
    <property type="entry name" value="Hydin-like"/>
</dbReference>
<evidence type="ECO:0000256" key="2">
    <source>
        <dbReference type="ARBA" id="ARBA00004496"/>
    </source>
</evidence>
<dbReference type="OrthoDB" id="442692at2759"/>
<reference evidence="8" key="1">
    <citation type="submission" date="2025-08" db="UniProtKB">
        <authorList>
            <consortium name="RefSeq"/>
        </authorList>
    </citation>
    <scope>IDENTIFICATION</scope>
</reference>
<dbReference type="InterPro" id="IPR053879">
    <property type="entry name" value="HYDIN_VesB_CFA65-like_Ig"/>
</dbReference>
<dbReference type="AlphaFoldDB" id="A0A6P3XHU8"/>
<dbReference type="Gene3D" id="2.60.40.10">
    <property type="entry name" value="Immunoglobulins"/>
    <property type="match status" value="5"/>
</dbReference>
<dbReference type="GO" id="GO:0003341">
    <property type="term" value="P:cilium movement"/>
    <property type="evidence" value="ECO:0007669"/>
    <property type="project" value="TreeGrafter"/>
</dbReference>
<keyword evidence="5" id="KW-0966">Cell projection</keyword>
<name>A0A6P3XHU8_DINQU</name>
<evidence type="ECO:0000313" key="7">
    <source>
        <dbReference type="Proteomes" id="UP000515204"/>
    </source>
</evidence>
<gene>
    <name evidence="8" type="primary">LOC106745993</name>
</gene>
<sequence>MQFTASFVSEESGDFKANLFLSYESGIKKLCLSLTTCILSAGEKLCLLLQCSSANCTIRIDRNSVRMEDTYLGLSRSKVLTIHNRSDYIVKFQWMCFRDKNNDAQRRDEYGRLFQLVRDMEAVRRVGLVHYNICLPDTHELVCQRIYTDEIASLMNEGFRYNHASFLLTPEEGEIWPRSCTDITVIFRPTGVGEISSVAYLEVTGREDRIPLSLHGIGKGPLLRLNVITIDLNNIYLCSVHNYEIVAANKGHINGTLVYKERPTDFGGTVNITPPCLTLIPNEYKSFNLSYSSNRKGDFMERIDFVVEESSEVLSLYIKGCIVCPTLHFDKNSLDFGTVALGFSKRHEVYLRNLSLIPISFGATIMEDGDQTPLTHEEFARSEARMSFPTNPREFTIIPQKGVIQAHSSLKLKVTYTANVVRSGQSTVRVDVWDSDSDPVLLPILFCGAIPALSITPAEIHIRFSFLNFPYSRSINVENNSDLDGYFYIAPQAISEDIPMVYSMSSHQGFLKARQSKKIDITVITKVLGKQQVTLNMLTMGEQAPVTSCMIICNGQGPVVSVEPIYLDFGDIPVLQERVTYFRMINDAPIPAQFKFTPDKKNAPWLVNPISGELGPNESAEFEVKIFLRDPGKYVGAVITQITNSRSILISVIASGIGCSVTFEPQIYPMFDMGFLFSRQSHSLPITIKNLSTHRHQIIWTNDPEVRVQRGHVLPTSKFQVEPAIVDVLAGGFKVVHCKICWDADEVLTEDWYIFGQTQGQKKRKLFGTTTFKATFIEPRISFNKRVLTFRIDICPDEEKLEQAGKKWYTILSGTVPAKKTEKLGNLIHQQDK</sequence>
<dbReference type="InterPro" id="IPR013783">
    <property type="entry name" value="Ig-like_fold"/>
</dbReference>
<dbReference type="RefSeq" id="XP_014477568.1">
    <property type="nucleotide sequence ID" value="XM_014622082.1"/>
</dbReference>
<dbReference type="Pfam" id="PF22544">
    <property type="entry name" value="HYDIN_VesB_CFA65-like_Ig"/>
    <property type="match status" value="2"/>
</dbReference>
<dbReference type="KEGG" id="dqu:106745993"/>
<proteinExistence type="predicted"/>
<evidence type="ECO:0000313" key="8">
    <source>
        <dbReference type="RefSeq" id="XP_014477568.1"/>
    </source>
</evidence>
<comment type="subcellular location">
    <subcellularLocation>
        <location evidence="1">Cell projection</location>
        <location evidence="1">Cilium</location>
    </subcellularLocation>
    <subcellularLocation>
        <location evidence="2">Cytoplasm</location>
    </subcellularLocation>
</comment>
<evidence type="ECO:0000256" key="3">
    <source>
        <dbReference type="ARBA" id="ARBA00022490"/>
    </source>
</evidence>